<gene>
    <name evidence="3" type="ORF">PSON_ATCC_30995.1.T0760103</name>
</gene>
<sequence>MIFQCLIVLILFRLLRNVKSNQSQIIGLLIYQQECKTCKQFLFCQLCHHCETIVLHIQFLEICLDQDSIKLLKKTVGVFSTKIIAQVIIQTYTAIIIEKSMPFYTAILAIIISILFINLVLFLLIILLSWKVYCQIKIKHQIQTPPDGFRIIEQQEDKCLEITNKKDEQKNPTHQQEIEDKGSVNISINEDISPAMLQLKSSLTPSPGRYRSGKILDFLEKKLSHAKLSQKELHYGQSKEYIKKNNTNQALQISIDFGDQENIQSQNKIEIEINNHNFFKQTKFIS</sequence>
<feature type="signal peptide" evidence="2">
    <location>
        <begin position="1"/>
        <end position="20"/>
    </location>
</feature>
<protein>
    <recommendedName>
        <fullName evidence="5">Transmembrane protein</fullName>
    </recommendedName>
</protein>
<evidence type="ECO:0000256" key="1">
    <source>
        <dbReference type="SAM" id="Phobius"/>
    </source>
</evidence>
<keyword evidence="2" id="KW-0732">Signal</keyword>
<evidence type="ECO:0008006" key="5">
    <source>
        <dbReference type="Google" id="ProtNLM"/>
    </source>
</evidence>
<keyword evidence="1" id="KW-1133">Transmembrane helix</keyword>
<keyword evidence="1" id="KW-0472">Membrane</keyword>
<feature type="transmembrane region" description="Helical" evidence="1">
    <location>
        <begin position="103"/>
        <end position="130"/>
    </location>
</feature>
<reference evidence="3" key="1">
    <citation type="submission" date="2021-01" db="EMBL/GenBank/DDBJ databases">
        <authorList>
            <consortium name="Genoscope - CEA"/>
            <person name="William W."/>
        </authorList>
    </citation>
    <scope>NUCLEOTIDE SEQUENCE</scope>
</reference>
<name>A0A8S1PF17_9CILI</name>
<feature type="chain" id="PRO_5035859939" description="Transmembrane protein" evidence="2">
    <location>
        <begin position="21"/>
        <end position="286"/>
    </location>
</feature>
<comment type="caution">
    <text evidence="3">The sequence shown here is derived from an EMBL/GenBank/DDBJ whole genome shotgun (WGS) entry which is preliminary data.</text>
</comment>
<dbReference type="AlphaFoldDB" id="A0A8S1PF17"/>
<evidence type="ECO:0000313" key="3">
    <source>
        <dbReference type="EMBL" id="CAD8101645.1"/>
    </source>
</evidence>
<dbReference type="OrthoDB" id="10398345at2759"/>
<proteinExistence type="predicted"/>
<dbReference type="EMBL" id="CAJJDN010000076">
    <property type="protein sequence ID" value="CAD8101645.1"/>
    <property type="molecule type" value="Genomic_DNA"/>
</dbReference>
<keyword evidence="4" id="KW-1185">Reference proteome</keyword>
<dbReference type="Proteomes" id="UP000692954">
    <property type="component" value="Unassembled WGS sequence"/>
</dbReference>
<evidence type="ECO:0000313" key="4">
    <source>
        <dbReference type="Proteomes" id="UP000692954"/>
    </source>
</evidence>
<evidence type="ECO:0000256" key="2">
    <source>
        <dbReference type="SAM" id="SignalP"/>
    </source>
</evidence>
<keyword evidence="1" id="KW-0812">Transmembrane</keyword>
<organism evidence="3 4">
    <name type="scientific">Paramecium sonneborni</name>
    <dbReference type="NCBI Taxonomy" id="65129"/>
    <lineage>
        <taxon>Eukaryota</taxon>
        <taxon>Sar</taxon>
        <taxon>Alveolata</taxon>
        <taxon>Ciliophora</taxon>
        <taxon>Intramacronucleata</taxon>
        <taxon>Oligohymenophorea</taxon>
        <taxon>Peniculida</taxon>
        <taxon>Parameciidae</taxon>
        <taxon>Paramecium</taxon>
    </lineage>
</organism>
<accession>A0A8S1PF17</accession>